<organism evidence="1 2">
    <name type="scientific">Paraphoma chrysanthemicola</name>
    <dbReference type="NCBI Taxonomy" id="798071"/>
    <lineage>
        <taxon>Eukaryota</taxon>
        <taxon>Fungi</taxon>
        <taxon>Dikarya</taxon>
        <taxon>Ascomycota</taxon>
        <taxon>Pezizomycotina</taxon>
        <taxon>Dothideomycetes</taxon>
        <taxon>Pleosporomycetidae</taxon>
        <taxon>Pleosporales</taxon>
        <taxon>Pleosporineae</taxon>
        <taxon>Phaeosphaeriaceae</taxon>
        <taxon>Paraphoma</taxon>
    </lineage>
</organism>
<proteinExistence type="predicted"/>
<evidence type="ECO:0000313" key="1">
    <source>
        <dbReference type="EMBL" id="KAH7095239.1"/>
    </source>
</evidence>
<evidence type="ECO:0000313" key="2">
    <source>
        <dbReference type="Proteomes" id="UP000813461"/>
    </source>
</evidence>
<gene>
    <name evidence="1" type="ORF">FB567DRAFT_586569</name>
</gene>
<comment type="caution">
    <text evidence="1">The sequence shown here is derived from an EMBL/GenBank/DDBJ whole genome shotgun (WGS) entry which is preliminary data.</text>
</comment>
<dbReference type="AlphaFoldDB" id="A0A8K0RIS5"/>
<sequence length="271" mass="29904">MSFFSTVGSLFGWFHDQAPQSVFTPSYEDVCDARAILQTLKLPTELVLTILDFAQYQLRHEFSSAPERPKIATVHHGPRAGHAALCLDIDLFNNATANPACRAGEVPKIKLLEFSIVSRDQGWTSEDTQGTFHTSSWIEASILRKVDPRHTQSPAPRFANASMGDPSDFQNGVASQGWTLVKRPESAKQGPQDGEGDWAWYVQGNRVAAGRAEYHVVWADDGSEGNEGAGKGEGFLGELREGDRILVWARAKWPGWQCVVESVKVMVEYGL</sequence>
<dbReference type="Proteomes" id="UP000813461">
    <property type="component" value="Unassembled WGS sequence"/>
</dbReference>
<accession>A0A8K0RIS5</accession>
<name>A0A8K0RIS5_9PLEO</name>
<dbReference type="EMBL" id="JAGMVJ010000001">
    <property type="protein sequence ID" value="KAH7095239.1"/>
    <property type="molecule type" value="Genomic_DNA"/>
</dbReference>
<reference evidence="1" key="1">
    <citation type="journal article" date="2021" name="Nat. Commun.">
        <title>Genetic determinants of endophytism in the Arabidopsis root mycobiome.</title>
        <authorList>
            <person name="Mesny F."/>
            <person name="Miyauchi S."/>
            <person name="Thiergart T."/>
            <person name="Pickel B."/>
            <person name="Atanasova L."/>
            <person name="Karlsson M."/>
            <person name="Huettel B."/>
            <person name="Barry K.W."/>
            <person name="Haridas S."/>
            <person name="Chen C."/>
            <person name="Bauer D."/>
            <person name="Andreopoulos W."/>
            <person name="Pangilinan J."/>
            <person name="LaButti K."/>
            <person name="Riley R."/>
            <person name="Lipzen A."/>
            <person name="Clum A."/>
            <person name="Drula E."/>
            <person name="Henrissat B."/>
            <person name="Kohler A."/>
            <person name="Grigoriev I.V."/>
            <person name="Martin F.M."/>
            <person name="Hacquard S."/>
        </authorList>
    </citation>
    <scope>NUCLEOTIDE SEQUENCE</scope>
    <source>
        <strain evidence="1">MPI-SDFR-AT-0120</strain>
    </source>
</reference>
<dbReference type="OrthoDB" id="66095at2759"/>
<protein>
    <submittedName>
        <fullName evidence="1">Uncharacterized protein</fullName>
    </submittedName>
</protein>
<keyword evidence="2" id="KW-1185">Reference proteome</keyword>